<dbReference type="AlphaFoldDB" id="A0A350P682"/>
<reference evidence="1 2" key="1">
    <citation type="journal article" date="2018" name="Nat. Biotechnol.">
        <title>A standardized bacterial taxonomy based on genome phylogeny substantially revises the tree of life.</title>
        <authorList>
            <person name="Parks D.H."/>
            <person name="Chuvochina M."/>
            <person name="Waite D.W."/>
            <person name="Rinke C."/>
            <person name="Skarshewski A."/>
            <person name="Chaumeil P.A."/>
            <person name="Hugenholtz P."/>
        </authorList>
    </citation>
    <scope>NUCLEOTIDE SEQUENCE [LARGE SCALE GENOMIC DNA]</scope>
    <source>
        <strain evidence="1">UBA11978</strain>
    </source>
</reference>
<comment type="caution">
    <text evidence="1">The sequence shown here is derived from an EMBL/GenBank/DDBJ whole genome shotgun (WGS) entry which is preliminary data.</text>
</comment>
<dbReference type="EMBL" id="DNAN01000490">
    <property type="protein sequence ID" value="HAW76799.1"/>
    <property type="molecule type" value="Genomic_DNA"/>
</dbReference>
<proteinExistence type="predicted"/>
<sequence>MAFATSSGHPQYTGNFIPEIWSGKLIENFYDATVLSAISNTDYEGEIRNMGDTVNIRTTPEITIQTYVKGQTLSVENPDKAKLQLVIDKGEYFACVEDDVDQVQTDMALMDMWSKDASERMKIKIDQRVLTDLLPDVSANNKGQTAGAISGNIDLGVAGTPEALTTSNVIGKIVDMGTVLDEANCPEGDRFLVIPAKMAGLIKQSDLKDASITGDGSTPLRNGRLGMIDRFTVFVSHNLFKSGSEFSVIGGHKMGFTFASQMTNMETIRSETTFGNIIRGLQVYGYKVVKPEALATMIVTV</sequence>
<protein>
    <recommendedName>
        <fullName evidence="3">Capsid protein</fullName>
    </recommendedName>
</protein>
<accession>A0A350P682</accession>
<evidence type="ECO:0008006" key="3">
    <source>
        <dbReference type="Google" id="ProtNLM"/>
    </source>
</evidence>
<dbReference type="Proteomes" id="UP000263517">
    <property type="component" value="Unassembled WGS sequence"/>
</dbReference>
<gene>
    <name evidence="1" type="ORF">DCW74_13820</name>
</gene>
<evidence type="ECO:0000313" key="2">
    <source>
        <dbReference type="Proteomes" id="UP000263517"/>
    </source>
</evidence>
<evidence type="ECO:0000313" key="1">
    <source>
        <dbReference type="EMBL" id="HAW76799.1"/>
    </source>
</evidence>
<name>A0A350P682_9ALTE</name>
<organism evidence="1 2">
    <name type="scientific">Alteromonas australica</name>
    <dbReference type="NCBI Taxonomy" id="589873"/>
    <lineage>
        <taxon>Bacteria</taxon>
        <taxon>Pseudomonadati</taxon>
        <taxon>Pseudomonadota</taxon>
        <taxon>Gammaproteobacteria</taxon>
        <taxon>Alteromonadales</taxon>
        <taxon>Alteromonadaceae</taxon>
        <taxon>Alteromonas/Salinimonas group</taxon>
        <taxon>Alteromonas</taxon>
    </lineage>
</organism>